<feature type="region of interest" description="Disordered" evidence="1">
    <location>
        <begin position="1"/>
        <end position="24"/>
    </location>
</feature>
<evidence type="ECO:0000313" key="3">
    <source>
        <dbReference type="Proteomes" id="UP000625711"/>
    </source>
</evidence>
<comment type="caution">
    <text evidence="2">The sequence shown here is derived from an EMBL/GenBank/DDBJ whole genome shotgun (WGS) entry which is preliminary data.</text>
</comment>
<evidence type="ECO:0000256" key="1">
    <source>
        <dbReference type="SAM" id="MobiDB-lite"/>
    </source>
</evidence>
<dbReference type="Proteomes" id="UP000625711">
    <property type="component" value="Unassembled WGS sequence"/>
</dbReference>
<name>A0A834ME37_RHYFE</name>
<proteinExistence type="predicted"/>
<organism evidence="2 3">
    <name type="scientific">Rhynchophorus ferrugineus</name>
    <name type="common">Red palm weevil</name>
    <name type="synonym">Curculio ferrugineus</name>
    <dbReference type="NCBI Taxonomy" id="354439"/>
    <lineage>
        <taxon>Eukaryota</taxon>
        <taxon>Metazoa</taxon>
        <taxon>Ecdysozoa</taxon>
        <taxon>Arthropoda</taxon>
        <taxon>Hexapoda</taxon>
        <taxon>Insecta</taxon>
        <taxon>Pterygota</taxon>
        <taxon>Neoptera</taxon>
        <taxon>Endopterygota</taxon>
        <taxon>Coleoptera</taxon>
        <taxon>Polyphaga</taxon>
        <taxon>Cucujiformia</taxon>
        <taxon>Curculionidae</taxon>
        <taxon>Dryophthorinae</taxon>
        <taxon>Rhynchophorus</taxon>
    </lineage>
</organism>
<dbReference type="AlphaFoldDB" id="A0A834ME37"/>
<protein>
    <submittedName>
        <fullName evidence="2">Uncharacterized protein</fullName>
    </submittedName>
</protein>
<evidence type="ECO:0000313" key="2">
    <source>
        <dbReference type="EMBL" id="KAF7280438.1"/>
    </source>
</evidence>
<keyword evidence="3" id="KW-1185">Reference proteome</keyword>
<reference evidence="2" key="1">
    <citation type="submission" date="2020-08" db="EMBL/GenBank/DDBJ databases">
        <title>Genome sequencing and assembly of the red palm weevil Rhynchophorus ferrugineus.</title>
        <authorList>
            <person name="Dias G.B."/>
            <person name="Bergman C.M."/>
            <person name="Manee M."/>
        </authorList>
    </citation>
    <scope>NUCLEOTIDE SEQUENCE</scope>
    <source>
        <strain evidence="2">AA-2017</strain>
        <tissue evidence="2">Whole larva</tissue>
    </source>
</reference>
<gene>
    <name evidence="2" type="ORF">GWI33_005876</name>
</gene>
<accession>A0A834ME37</accession>
<sequence length="109" mass="12478">MQIANPARNSYTARRRRRDDGGAERFPIDIHGCVPQENYDCAEQNSSTIKERAPSVIYGSFMPALVRNNVRLSVILKQCEWGGRRRKKRYGDLCAAEAEAEPEFMRRAC</sequence>
<dbReference type="EMBL" id="JAACXV010000296">
    <property type="protein sequence ID" value="KAF7280438.1"/>
    <property type="molecule type" value="Genomic_DNA"/>
</dbReference>